<comment type="subcellular location">
    <subcellularLocation>
        <location evidence="1">Periplasm</location>
    </subcellularLocation>
</comment>
<dbReference type="Gene3D" id="3.40.190.10">
    <property type="entry name" value="Periplasmic binding protein-like II"/>
    <property type="match status" value="2"/>
</dbReference>
<keyword evidence="3 5" id="KW-0732">Signal</keyword>
<dbReference type="InterPro" id="IPR006059">
    <property type="entry name" value="SBP"/>
</dbReference>
<reference evidence="6 7" key="1">
    <citation type="submission" date="2021-03" db="EMBL/GenBank/DDBJ databases">
        <authorList>
            <person name="Grouzdev D.S."/>
        </authorList>
    </citation>
    <scope>NUCLEOTIDE SEQUENCE [LARGE SCALE GENOMIC DNA]</scope>
    <source>
        <strain evidence="6 7">M50-1</strain>
    </source>
</reference>
<dbReference type="PANTHER" id="PTHR30222:SF17">
    <property type="entry name" value="SPERMIDINE_PUTRESCINE-BINDING PERIPLASMIC PROTEIN"/>
    <property type="match status" value="1"/>
</dbReference>
<dbReference type="PANTHER" id="PTHR30222">
    <property type="entry name" value="SPERMIDINE/PUTRESCINE-BINDING PERIPLASMIC PROTEIN"/>
    <property type="match status" value="1"/>
</dbReference>
<accession>A0ABS4DAT5</accession>
<protein>
    <submittedName>
        <fullName evidence="6">Spermidine/putrescine ABC transporter substrate-binding protein</fullName>
    </submittedName>
</protein>
<dbReference type="CDD" id="cd13590">
    <property type="entry name" value="PBP2_PotD_PotF_like"/>
    <property type="match status" value="1"/>
</dbReference>
<proteinExistence type="predicted"/>
<evidence type="ECO:0000256" key="4">
    <source>
        <dbReference type="ARBA" id="ARBA00022764"/>
    </source>
</evidence>
<keyword evidence="2" id="KW-0813">Transport</keyword>
<dbReference type="SUPFAM" id="SSF53850">
    <property type="entry name" value="Periplasmic binding protein-like II"/>
    <property type="match status" value="1"/>
</dbReference>
<organism evidence="6 7">
    <name type="scientific">Candidatus Chloroploca mongolica</name>
    <dbReference type="NCBI Taxonomy" id="2528176"/>
    <lineage>
        <taxon>Bacteria</taxon>
        <taxon>Bacillati</taxon>
        <taxon>Chloroflexota</taxon>
        <taxon>Chloroflexia</taxon>
        <taxon>Chloroflexales</taxon>
        <taxon>Chloroflexineae</taxon>
        <taxon>Oscillochloridaceae</taxon>
        <taxon>Candidatus Chloroploca</taxon>
    </lineage>
</organism>
<feature type="chain" id="PRO_5045363677" evidence="5">
    <location>
        <begin position="22"/>
        <end position="383"/>
    </location>
</feature>
<evidence type="ECO:0000256" key="3">
    <source>
        <dbReference type="ARBA" id="ARBA00022729"/>
    </source>
</evidence>
<feature type="signal peptide" evidence="5">
    <location>
        <begin position="1"/>
        <end position="21"/>
    </location>
</feature>
<evidence type="ECO:0000313" key="7">
    <source>
        <dbReference type="Proteomes" id="UP001193081"/>
    </source>
</evidence>
<keyword evidence="7" id="KW-1185">Reference proteome</keyword>
<evidence type="ECO:0000256" key="5">
    <source>
        <dbReference type="SAM" id="SignalP"/>
    </source>
</evidence>
<gene>
    <name evidence="6" type="ORF">EYB53_011985</name>
</gene>
<dbReference type="InterPro" id="IPR001188">
    <property type="entry name" value="Sperm_putr-bd"/>
</dbReference>
<evidence type="ECO:0000313" key="6">
    <source>
        <dbReference type="EMBL" id="MBP1466424.1"/>
    </source>
</evidence>
<evidence type="ECO:0000256" key="1">
    <source>
        <dbReference type="ARBA" id="ARBA00004418"/>
    </source>
</evidence>
<sequence>MRQRFFWLVLVLVLPWLVACGAGTPTGSEPTTDASGGEAAIPDDGVDRARLSRELYFYNWSDYINPEILTQFEEEYGVRVIVDIFDSNEDMIAKIRAGNSGYDVVAPSDYAVQIMALDDLVAPLDQALVPNMQYLDPGLLNKYFDPDNAISLPYLYGLTGIAYNRTFFPEGITSWSVLFDSAQLPAFRGRFSMLDDERETPGAVLKYLGASINATDPAILQQVEAILIAQKPFLASYNSSDVNRRLSSEEFILAHAWSGAAMQARTGLGDEFSGNANIEFVIPDEGGAIWMDNLVILRESPNAYTAHVFINFLLRPDVAAANADYVGYLTPNEAAIPLLSQEVRDLYAAGFAPDDAMLERLEWIERNEDTVVFTELWTRVKGQ</sequence>
<evidence type="ECO:0000256" key="2">
    <source>
        <dbReference type="ARBA" id="ARBA00022448"/>
    </source>
</evidence>
<comment type="caution">
    <text evidence="6">The sequence shown here is derived from an EMBL/GenBank/DDBJ whole genome shotgun (WGS) entry which is preliminary data.</text>
</comment>
<dbReference type="PRINTS" id="PR00909">
    <property type="entry name" value="SPERMDNBNDNG"/>
</dbReference>
<keyword evidence="4" id="KW-0574">Periplasm</keyword>
<dbReference type="RefSeq" id="WP_135478418.1">
    <property type="nucleotide sequence ID" value="NZ_SIJK02000019.1"/>
</dbReference>
<dbReference type="PROSITE" id="PS51257">
    <property type="entry name" value="PROKAR_LIPOPROTEIN"/>
    <property type="match status" value="1"/>
</dbReference>
<dbReference type="Pfam" id="PF13416">
    <property type="entry name" value="SBP_bac_8"/>
    <property type="match status" value="1"/>
</dbReference>
<name>A0ABS4DAT5_9CHLR</name>
<dbReference type="EMBL" id="SIJK02000019">
    <property type="protein sequence ID" value="MBP1466424.1"/>
    <property type="molecule type" value="Genomic_DNA"/>
</dbReference>
<dbReference type="Proteomes" id="UP001193081">
    <property type="component" value="Unassembled WGS sequence"/>
</dbReference>
<dbReference type="PIRSF" id="PIRSF019574">
    <property type="entry name" value="Periplasmic_polyamine_BP"/>
    <property type="match status" value="1"/>
</dbReference>